<sequence length="116" mass="12636">MSPLDQVLCAAKQLSDEGKNPTLALIKTKLGISVAMPTLIQGLQQYKSMSDADKASIKTTAQVNAAAQEELQQQSANDQQRVAKLEQELVLLKKELKAVTQRLTILESVANKTSEK</sequence>
<keyword evidence="1" id="KW-0175">Coiled coil</keyword>
<evidence type="ECO:0000313" key="3">
    <source>
        <dbReference type="Proteomes" id="UP000000753"/>
    </source>
</evidence>
<dbReference type="STRING" id="225849.swp_3540"/>
<feature type="coiled-coil region" evidence="1">
    <location>
        <begin position="68"/>
        <end position="102"/>
    </location>
</feature>
<gene>
    <name evidence="2" type="ordered locus">swp_3540</name>
</gene>
<dbReference type="AlphaFoldDB" id="B8CQA2"/>
<protein>
    <recommendedName>
        <fullName evidence="4">KfrA N-terminal DNA-binding domain-containing protein</fullName>
    </recommendedName>
</protein>
<dbReference type="EMBL" id="CP000472">
    <property type="protein sequence ID" value="ACJ30232.1"/>
    <property type="molecule type" value="Genomic_DNA"/>
</dbReference>
<dbReference type="Proteomes" id="UP000000753">
    <property type="component" value="Chromosome"/>
</dbReference>
<reference evidence="2 3" key="1">
    <citation type="journal article" date="2008" name="PLoS ONE">
        <title>Environmental adaptation: genomic analysis of the piezotolerant and psychrotolerant deep-sea iron reducing bacterium Shewanella piezotolerans WP3.</title>
        <authorList>
            <person name="Wang F."/>
            <person name="Wang J."/>
            <person name="Jian H."/>
            <person name="Zhang B."/>
            <person name="Li S."/>
            <person name="Wang F."/>
            <person name="Zeng X."/>
            <person name="Gao L."/>
            <person name="Bartlett D.H."/>
            <person name="Yu J."/>
            <person name="Hu S."/>
            <person name="Xiao X."/>
        </authorList>
    </citation>
    <scope>NUCLEOTIDE SEQUENCE [LARGE SCALE GENOMIC DNA]</scope>
    <source>
        <strain evidence="3">WP3 / JCM 13877</strain>
    </source>
</reference>
<evidence type="ECO:0000256" key="1">
    <source>
        <dbReference type="SAM" id="Coils"/>
    </source>
</evidence>
<evidence type="ECO:0008006" key="4">
    <source>
        <dbReference type="Google" id="ProtNLM"/>
    </source>
</evidence>
<organism evidence="2 3">
    <name type="scientific">Shewanella piezotolerans (strain WP3 / JCM 13877)</name>
    <dbReference type="NCBI Taxonomy" id="225849"/>
    <lineage>
        <taxon>Bacteria</taxon>
        <taxon>Pseudomonadati</taxon>
        <taxon>Pseudomonadota</taxon>
        <taxon>Gammaproteobacteria</taxon>
        <taxon>Alteromonadales</taxon>
        <taxon>Shewanellaceae</taxon>
        <taxon>Shewanella</taxon>
    </lineage>
</organism>
<dbReference type="HOGENOM" id="CLU_169029_0_0_6"/>
<accession>B8CQA2</accession>
<evidence type="ECO:0000313" key="2">
    <source>
        <dbReference type="EMBL" id="ACJ30232.1"/>
    </source>
</evidence>
<proteinExistence type="predicted"/>
<dbReference type="RefSeq" id="WP_020913579.1">
    <property type="nucleotide sequence ID" value="NC_011566.1"/>
</dbReference>
<dbReference type="OrthoDB" id="6388136at2"/>
<dbReference type="KEGG" id="swp:swp_3540"/>
<keyword evidence="3" id="KW-1185">Reference proteome</keyword>
<dbReference type="eggNOG" id="ENOG5033JKV">
    <property type="taxonomic scope" value="Bacteria"/>
</dbReference>
<name>B8CQA2_SHEPW</name>